<reference evidence="2" key="2">
    <citation type="submission" date="2023-06" db="EMBL/GenBank/DDBJ databases">
        <authorList>
            <person name="Kobayashi Y."/>
            <person name="Kayamori A."/>
            <person name="Aoki K."/>
            <person name="Shiwa Y."/>
            <person name="Fujita N."/>
            <person name="Sugita T."/>
            <person name="Iwasaki W."/>
            <person name="Tanaka N."/>
            <person name="Takashima M."/>
        </authorList>
    </citation>
    <scope>NUCLEOTIDE SEQUENCE</scope>
    <source>
        <strain evidence="2">HIS016</strain>
    </source>
</reference>
<evidence type="ECO:0008006" key="4">
    <source>
        <dbReference type="Google" id="ProtNLM"/>
    </source>
</evidence>
<reference evidence="2" key="1">
    <citation type="journal article" date="2023" name="BMC Genomics">
        <title>Chromosome-level genome assemblies of Cutaneotrichosporon spp. (Trichosporonales, Basidiomycota) reveal imbalanced evolution between nucleotide sequences and chromosome synteny.</title>
        <authorList>
            <person name="Kobayashi Y."/>
            <person name="Kayamori A."/>
            <person name="Aoki K."/>
            <person name="Shiwa Y."/>
            <person name="Matsutani M."/>
            <person name="Fujita N."/>
            <person name="Sugita T."/>
            <person name="Iwasaki W."/>
            <person name="Tanaka N."/>
            <person name="Takashima M."/>
        </authorList>
    </citation>
    <scope>NUCLEOTIDE SEQUENCE</scope>
    <source>
        <strain evidence="2">HIS016</strain>
    </source>
</reference>
<keyword evidence="3" id="KW-1185">Reference proteome</keyword>
<evidence type="ECO:0000256" key="1">
    <source>
        <dbReference type="ARBA" id="ARBA00023002"/>
    </source>
</evidence>
<evidence type="ECO:0000313" key="2">
    <source>
        <dbReference type="EMBL" id="GMK59908.1"/>
    </source>
</evidence>
<accession>A0AAD3TZT0</accession>
<dbReference type="GO" id="GO:0016491">
    <property type="term" value="F:oxidoreductase activity"/>
    <property type="evidence" value="ECO:0007669"/>
    <property type="project" value="UniProtKB-KW"/>
</dbReference>
<dbReference type="Gene3D" id="3.40.50.720">
    <property type="entry name" value="NAD(P)-binding Rossmann-like Domain"/>
    <property type="match status" value="1"/>
</dbReference>
<sequence length="332" mass="35428">MASNTTFNRETTGQEVADAYGNEIKDRTVVVTGPSPGGIGYETARAIATKSPKLLILAGRDMNKLEAAKADILKDTPSANLALVTLDLNSLASVRSGAKAIAEAAPKLDVLINNAAIMMCPYSTTEDGFETQFGTNYLAPWLLTNLLLPNLLATPSPRVVFVSSVGHRASDIRWDDLDFSGGKTYHNVLSYGQSKTASVLNAVALAEKYPKLTAISLHPGGIMTNLMRHLTEDDMKGMVSRFMNEDGTPKAGVFFKTIPQGASTTLVAAFDPALKEHSGAYLADCQIAQVKATTAESSLEEAQFVAPYAIDKSAADRLWGISEDMAGQKFSS</sequence>
<dbReference type="InterPro" id="IPR036291">
    <property type="entry name" value="NAD(P)-bd_dom_sf"/>
</dbReference>
<dbReference type="Proteomes" id="UP001222932">
    <property type="component" value="Unassembled WGS sequence"/>
</dbReference>
<protein>
    <recommendedName>
        <fullName evidence="4">NAD(P)-binding protein</fullName>
    </recommendedName>
</protein>
<gene>
    <name evidence="2" type="ORF">CspeluHIS016_0901250</name>
</gene>
<evidence type="ECO:0000313" key="3">
    <source>
        <dbReference type="Proteomes" id="UP001222932"/>
    </source>
</evidence>
<dbReference type="SUPFAM" id="SSF51735">
    <property type="entry name" value="NAD(P)-binding Rossmann-fold domains"/>
    <property type="match status" value="1"/>
</dbReference>
<dbReference type="InterPro" id="IPR002347">
    <property type="entry name" value="SDR_fam"/>
</dbReference>
<dbReference type="PRINTS" id="PR00081">
    <property type="entry name" value="GDHRDH"/>
</dbReference>
<dbReference type="PANTHER" id="PTHR43157">
    <property type="entry name" value="PHOSPHATIDYLINOSITOL-GLYCAN BIOSYNTHESIS CLASS F PROTEIN-RELATED"/>
    <property type="match status" value="1"/>
</dbReference>
<comment type="caution">
    <text evidence="2">The sequence shown here is derived from an EMBL/GenBank/DDBJ whole genome shotgun (WGS) entry which is preliminary data.</text>
</comment>
<dbReference type="PANTHER" id="PTHR43157:SF31">
    <property type="entry name" value="PHOSPHATIDYLINOSITOL-GLYCAN BIOSYNTHESIS CLASS F PROTEIN"/>
    <property type="match status" value="1"/>
</dbReference>
<dbReference type="EMBL" id="BTCM01000009">
    <property type="protein sequence ID" value="GMK59908.1"/>
    <property type="molecule type" value="Genomic_DNA"/>
</dbReference>
<keyword evidence="1" id="KW-0560">Oxidoreductase</keyword>
<organism evidence="2 3">
    <name type="scientific">Cutaneotrichosporon spelunceum</name>
    <dbReference type="NCBI Taxonomy" id="1672016"/>
    <lineage>
        <taxon>Eukaryota</taxon>
        <taxon>Fungi</taxon>
        <taxon>Dikarya</taxon>
        <taxon>Basidiomycota</taxon>
        <taxon>Agaricomycotina</taxon>
        <taxon>Tremellomycetes</taxon>
        <taxon>Trichosporonales</taxon>
        <taxon>Trichosporonaceae</taxon>
        <taxon>Cutaneotrichosporon</taxon>
    </lineage>
</organism>
<proteinExistence type="predicted"/>
<name>A0AAD3TZT0_9TREE</name>
<dbReference type="AlphaFoldDB" id="A0AAD3TZT0"/>
<dbReference type="Pfam" id="PF00106">
    <property type="entry name" value="adh_short"/>
    <property type="match status" value="1"/>
</dbReference>